<evidence type="ECO:0000313" key="2">
    <source>
        <dbReference type="Proteomes" id="UP001204643"/>
    </source>
</evidence>
<dbReference type="AlphaFoldDB" id="A0AAW5L573"/>
<reference evidence="1" key="1">
    <citation type="submission" date="2022-07" db="EMBL/GenBank/DDBJ databases">
        <title>Identification and characterization of Bacillus thuringiensis and other Bacillus cereus group isolates from spinach by whole genome sequencing.</title>
        <authorList>
            <person name="Zao X."/>
            <person name="Zervas A."/>
            <person name="Hendriks M."/>
            <person name="Rajkovic A."/>
            <person name="Van Overbeek L."/>
            <person name="Hendriksen N.B."/>
            <person name="Uyttendaele M."/>
        </authorList>
    </citation>
    <scope>NUCLEOTIDE SEQUENCE</scope>
    <source>
        <strain evidence="1">781001F-1</strain>
    </source>
</reference>
<sequence>MNALNQLNNTTDTSSILELLKNLQKLKFFFGDLTGFYNADFYMSLISYKKVLYIWDPGVAISV</sequence>
<dbReference type="Proteomes" id="UP001204643">
    <property type="component" value="Unassembled WGS sequence"/>
</dbReference>
<gene>
    <name evidence="1" type="ORF">NPM19_33420</name>
</gene>
<comment type="caution">
    <text evidence="1">The sequence shown here is derived from an EMBL/GenBank/DDBJ whole genome shotgun (WGS) entry which is preliminary data.</text>
</comment>
<accession>A0AAW5L573</accession>
<name>A0AAW5L573_BACCE</name>
<proteinExistence type="predicted"/>
<dbReference type="EMBL" id="JANHEB010000422">
    <property type="protein sequence ID" value="MCQ6289402.1"/>
    <property type="molecule type" value="Genomic_DNA"/>
</dbReference>
<evidence type="ECO:0000313" key="1">
    <source>
        <dbReference type="EMBL" id="MCQ6289402.1"/>
    </source>
</evidence>
<feature type="non-terminal residue" evidence="1">
    <location>
        <position position="1"/>
    </location>
</feature>
<organism evidence="1 2">
    <name type="scientific">Bacillus cereus</name>
    <dbReference type="NCBI Taxonomy" id="1396"/>
    <lineage>
        <taxon>Bacteria</taxon>
        <taxon>Bacillati</taxon>
        <taxon>Bacillota</taxon>
        <taxon>Bacilli</taxon>
        <taxon>Bacillales</taxon>
        <taxon>Bacillaceae</taxon>
        <taxon>Bacillus</taxon>
        <taxon>Bacillus cereus group</taxon>
    </lineage>
</organism>
<protein>
    <submittedName>
        <fullName evidence="1">Uncharacterized protein</fullName>
    </submittedName>
</protein>